<dbReference type="Gene3D" id="3.30.160.60">
    <property type="entry name" value="Classic Zinc Finger"/>
    <property type="match status" value="1"/>
</dbReference>
<evidence type="ECO:0000256" key="2">
    <source>
        <dbReference type="ARBA" id="ARBA00022771"/>
    </source>
</evidence>
<keyword evidence="10" id="KW-1185">Reference proteome</keyword>
<feature type="domain" description="B box-type" evidence="7">
    <location>
        <begin position="163"/>
        <end position="203"/>
    </location>
</feature>
<keyword evidence="1" id="KW-0479">Metal-binding</keyword>
<dbReference type="PANTHER" id="PTHR25465">
    <property type="entry name" value="B-BOX DOMAIN CONTAINING"/>
    <property type="match status" value="1"/>
</dbReference>
<dbReference type="SUPFAM" id="SSF49899">
    <property type="entry name" value="Concanavalin A-like lectins/glucanases"/>
    <property type="match status" value="1"/>
</dbReference>
<dbReference type="InterPro" id="IPR000315">
    <property type="entry name" value="Znf_B-box"/>
</dbReference>
<dbReference type="Ensembl" id="ENSSLUT00000040703.1">
    <property type="protein sequence ID" value="ENSSLUP00000039415.1"/>
    <property type="gene ID" value="ENSSLUG00000017664.1"/>
</dbReference>
<dbReference type="InterPro" id="IPR001870">
    <property type="entry name" value="B30.2/SPRY"/>
</dbReference>
<dbReference type="InterPro" id="IPR003879">
    <property type="entry name" value="Butyrophylin_SPRY"/>
</dbReference>
<organism evidence="9 10">
    <name type="scientific">Sander lucioperca</name>
    <name type="common">Pike-perch</name>
    <name type="synonym">Perca lucioperca</name>
    <dbReference type="NCBI Taxonomy" id="283035"/>
    <lineage>
        <taxon>Eukaryota</taxon>
        <taxon>Metazoa</taxon>
        <taxon>Chordata</taxon>
        <taxon>Craniata</taxon>
        <taxon>Vertebrata</taxon>
        <taxon>Euteleostomi</taxon>
        <taxon>Actinopterygii</taxon>
        <taxon>Neopterygii</taxon>
        <taxon>Teleostei</taxon>
        <taxon>Neoteleostei</taxon>
        <taxon>Acanthomorphata</taxon>
        <taxon>Eupercaria</taxon>
        <taxon>Perciformes</taxon>
        <taxon>Percoidei</taxon>
        <taxon>Percidae</taxon>
        <taxon>Luciopercinae</taxon>
        <taxon>Sander</taxon>
    </lineage>
</organism>
<proteinExistence type="predicted"/>
<dbReference type="Gene3D" id="4.10.830.40">
    <property type="match status" value="1"/>
</dbReference>
<dbReference type="SUPFAM" id="SSF57850">
    <property type="entry name" value="RING/U-box"/>
    <property type="match status" value="1"/>
</dbReference>
<dbReference type="InterPro" id="IPR051051">
    <property type="entry name" value="E3_ubiq-ligase_TRIM/RNF"/>
</dbReference>
<dbReference type="Pfam" id="PF00643">
    <property type="entry name" value="zf-B_box"/>
    <property type="match status" value="1"/>
</dbReference>
<dbReference type="InterPro" id="IPR017907">
    <property type="entry name" value="Znf_RING_CS"/>
</dbReference>
<dbReference type="AlphaFoldDB" id="A0A8C9ZFA6"/>
<dbReference type="InterPro" id="IPR027370">
    <property type="entry name" value="Znf-RING_euk"/>
</dbReference>
<dbReference type="GO" id="GO:0008270">
    <property type="term" value="F:zinc ion binding"/>
    <property type="evidence" value="ECO:0007669"/>
    <property type="project" value="UniProtKB-KW"/>
</dbReference>
<dbReference type="SMART" id="SM00589">
    <property type="entry name" value="PRY"/>
    <property type="match status" value="1"/>
</dbReference>
<dbReference type="Pfam" id="PF13445">
    <property type="entry name" value="zf-RING_UBOX"/>
    <property type="match status" value="1"/>
</dbReference>
<dbReference type="Gene3D" id="2.60.120.920">
    <property type="match status" value="1"/>
</dbReference>
<dbReference type="SMART" id="SM00184">
    <property type="entry name" value="RING"/>
    <property type="match status" value="1"/>
</dbReference>
<dbReference type="CDD" id="cd19769">
    <property type="entry name" value="Bbox2_TRIM16-like"/>
    <property type="match status" value="1"/>
</dbReference>
<protein>
    <submittedName>
        <fullName evidence="9">Uncharacterized protein</fullName>
    </submittedName>
</protein>
<dbReference type="PROSITE" id="PS50119">
    <property type="entry name" value="ZF_BBOX"/>
    <property type="match status" value="1"/>
</dbReference>
<feature type="coiled-coil region" evidence="5">
    <location>
        <begin position="276"/>
        <end position="310"/>
    </location>
</feature>
<evidence type="ECO:0000313" key="9">
    <source>
        <dbReference type="Ensembl" id="ENSSLUP00000039415.1"/>
    </source>
</evidence>
<gene>
    <name evidence="9" type="primary">LOC116060082</name>
</gene>
<feature type="domain" description="RING-type" evidence="6">
    <location>
        <begin position="34"/>
        <end position="74"/>
    </location>
</feature>
<evidence type="ECO:0000256" key="1">
    <source>
        <dbReference type="ARBA" id="ARBA00022723"/>
    </source>
</evidence>
<evidence type="ECO:0000313" key="10">
    <source>
        <dbReference type="Proteomes" id="UP000694568"/>
    </source>
</evidence>
<dbReference type="PRINTS" id="PR01407">
    <property type="entry name" value="BUTYPHLNCDUF"/>
</dbReference>
<evidence type="ECO:0000259" key="7">
    <source>
        <dbReference type="PROSITE" id="PS50119"/>
    </source>
</evidence>
<dbReference type="PROSITE" id="PS50089">
    <property type="entry name" value="ZF_RING_2"/>
    <property type="match status" value="1"/>
</dbReference>
<dbReference type="InterPro" id="IPR001841">
    <property type="entry name" value="Znf_RING"/>
</dbReference>
<dbReference type="PANTHER" id="PTHR25465:SF32">
    <property type="entry name" value="BLOODTHIRSTY-RELATED GENE FAMILY, MEMBER 16 ISOFORM X1-RELATED"/>
    <property type="match status" value="1"/>
</dbReference>
<dbReference type="SUPFAM" id="SSF57845">
    <property type="entry name" value="B-box zinc-binding domain"/>
    <property type="match status" value="1"/>
</dbReference>
<dbReference type="Gene3D" id="3.30.40.10">
    <property type="entry name" value="Zinc/RING finger domain, C3HC4 (zinc finger)"/>
    <property type="match status" value="1"/>
</dbReference>
<dbReference type="PROSITE" id="PS50188">
    <property type="entry name" value="B302_SPRY"/>
    <property type="match status" value="1"/>
</dbReference>
<dbReference type="PROSITE" id="PS00518">
    <property type="entry name" value="ZF_RING_1"/>
    <property type="match status" value="1"/>
</dbReference>
<evidence type="ECO:0000256" key="5">
    <source>
        <dbReference type="SAM" id="Coils"/>
    </source>
</evidence>
<dbReference type="InterPro" id="IPR043136">
    <property type="entry name" value="B30.2/SPRY_sf"/>
</dbReference>
<sequence length="566" mass="65369">MNRVNRFPEFIYRHWTNPDMASASSLLCEEQLLCSICLDAFTEPVSTPCGHNYCKACITGYWASSGQVQCPLYKKKFRKRPQLQVNTGFRDMVEHFNNMRLRGDNDILAKPGEVPCDICLEPKLKAQKTCLVCLASYCQSHLEPHQRVKSLKKHQLIDPVSNLEDRVCKMHDKMFELFCREDQMCVCFMCLKDNHATHEAIPLERAFKERKVELGYVMSEIKMMENTKSRRIKEIKSSVEQSKKELDKEIADIAEVFTALVVSLQRSQADLIKVIQEKQKAAQKEAEDCMTQLEQEVAESRQRRSEMEQLLQTEDHLHLLQSCPSLLFPAHTEDLFNPLSYSTSPLTSDLCDISRQSYVGMVKKAVAHMEKKLRNEMEMLIHEVRLSDGCEADEQPDAAEKVMTDEFVKEVWTPPQDKLMMIQQYDGVDMTLHAYTAHSKLVVSDDGKQLKFREGPPPPPTLFVRRFVRQPFAFGKEGFSSGRFYYEVRVSGSKGWVLGVVKESINMETFFFPTLGEGRWTFCGIYNQFNDEYFANNFGKAPLYLRQKPRDSWCVCRLREGRGLLL</sequence>
<keyword evidence="2 4" id="KW-0863">Zinc-finger</keyword>
<reference evidence="9" key="2">
    <citation type="submission" date="2025-09" db="UniProtKB">
        <authorList>
            <consortium name="Ensembl"/>
        </authorList>
    </citation>
    <scope>IDENTIFICATION</scope>
</reference>
<dbReference type="GeneTree" id="ENSGT01040000240385"/>
<name>A0A8C9ZFA6_SANLU</name>
<keyword evidence="5" id="KW-0175">Coiled coil</keyword>
<dbReference type="InterPro" id="IPR058030">
    <property type="entry name" value="TRIM8/14/16/25/29/45/65_CC"/>
</dbReference>
<evidence type="ECO:0000256" key="3">
    <source>
        <dbReference type="ARBA" id="ARBA00022833"/>
    </source>
</evidence>
<evidence type="ECO:0000259" key="8">
    <source>
        <dbReference type="PROSITE" id="PS50188"/>
    </source>
</evidence>
<dbReference type="InterPro" id="IPR013083">
    <property type="entry name" value="Znf_RING/FYVE/PHD"/>
</dbReference>
<dbReference type="InterPro" id="IPR013320">
    <property type="entry name" value="ConA-like_dom_sf"/>
</dbReference>
<dbReference type="CDD" id="cd19802">
    <property type="entry name" value="Bbox1_TRIM8-like"/>
    <property type="match status" value="1"/>
</dbReference>
<dbReference type="Proteomes" id="UP000694568">
    <property type="component" value="Unplaced"/>
</dbReference>
<accession>A0A8C9ZFA6</accession>
<evidence type="ECO:0000256" key="4">
    <source>
        <dbReference type="PROSITE-ProRule" id="PRU00024"/>
    </source>
</evidence>
<dbReference type="InterPro" id="IPR006574">
    <property type="entry name" value="PRY"/>
</dbReference>
<dbReference type="Pfam" id="PF25600">
    <property type="entry name" value="TRIM_CC"/>
    <property type="match status" value="1"/>
</dbReference>
<feature type="domain" description="B30.2/SPRY" evidence="8">
    <location>
        <begin position="410"/>
        <end position="566"/>
    </location>
</feature>
<keyword evidence="3" id="KW-0862">Zinc</keyword>
<evidence type="ECO:0000259" key="6">
    <source>
        <dbReference type="PROSITE" id="PS50089"/>
    </source>
</evidence>
<dbReference type="GO" id="GO:0005737">
    <property type="term" value="C:cytoplasm"/>
    <property type="evidence" value="ECO:0007669"/>
    <property type="project" value="UniProtKB-ARBA"/>
</dbReference>
<dbReference type="SMART" id="SM00336">
    <property type="entry name" value="BBOX"/>
    <property type="match status" value="2"/>
</dbReference>
<reference evidence="9" key="1">
    <citation type="submission" date="2025-08" db="UniProtKB">
        <authorList>
            <consortium name="Ensembl"/>
        </authorList>
    </citation>
    <scope>IDENTIFICATION</scope>
</reference>